<keyword evidence="3" id="KW-0735">Signal-anchor</keyword>
<dbReference type="GO" id="GO:0016491">
    <property type="term" value="F:oxidoreductase activity"/>
    <property type="evidence" value="ECO:0007669"/>
    <property type="project" value="InterPro"/>
</dbReference>
<evidence type="ECO:0000256" key="3">
    <source>
        <dbReference type="ARBA" id="ARBA00022968"/>
    </source>
</evidence>
<dbReference type="PANTHER" id="PTHR42852">
    <property type="entry name" value="THIOL:DISULFIDE INTERCHANGE PROTEIN DSBE"/>
    <property type="match status" value="1"/>
</dbReference>
<evidence type="ECO:0000259" key="7">
    <source>
        <dbReference type="PROSITE" id="PS51352"/>
    </source>
</evidence>
<dbReference type="GO" id="GO:0016209">
    <property type="term" value="F:antioxidant activity"/>
    <property type="evidence" value="ECO:0007669"/>
    <property type="project" value="InterPro"/>
</dbReference>
<dbReference type="InterPro" id="IPR036249">
    <property type="entry name" value="Thioredoxin-like_sf"/>
</dbReference>
<dbReference type="InterPro" id="IPR000866">
    <property type="entry name" value="AhpC/TSA"/>
</dbReference>
<proteinExistence type="predicted"/>
<evidence type="ECO:0000313" key="9">
    <source>
        <dbReference type="Proteomes" id="UP000269289"/>
    </source>
</evidence>
<dbReference type="SUPFAM" id="SSF52833">
    <property type="entry name" value="Thioredoxin-like"/>
    <property type="match status" value="1"/>
</dbReference>
<keyword evidence="4" id="KW-1015">Disulfide bond</keyword>
<evidence type="ECO:0000256" key="5">
    <source>
        <dbReference type="ARBA" id="ARBA00023284"/>
    </source>
</evidence>
<evidence type="ECO:0000256" key="6">
    <source>
        <dbReference type="SAM" id="SignalP"/>
    </source>
</evidence>
<dbReference type="Gene3D" id="3.40.30.10">
    <property type="entry name" value="Glutaredoxin"/>
    <property type="match status" value="1"/>
</dbReference>
<evidence type="ECO:0000256" key="4">
    <source>
        <dbReference type="ARBA" id="ARBA00023157"/>
    </source>
</evidence>
<accession>A0A3M2JHR8</accession>
<feature type="signal peptide" evidence="6">
    <location>
        <begin position="1"/>
        <end position="30"/>
    </location>
</feature>
<dbReference type="EMBL" id="RFFI01000021">
    <property type="protein sequence ID" value="RMI13129.1"/>
    <property type="molecule type" value="Genomic_DNA"/>
</dbReference>
<keyword evidence="9" id="KW-1185">Reference proteome</keyword>
<organism evidence="8 9">
    <name type="scientific">Cellulomonas triticagri</name>
    <dbReference type="NCBI Taxonomy" id="2483352"/>
    <lineage>
        <taxon>Bacteria</taxon>
        <taxon>Bacillati</taxon>
        <taxon>Actinomycetota</taxon>
        <taxon>Actinomycetes</taxon>
        <taxon>Micrococcales</taxon>
        <taxon>Cellulomonadaceae</taxon>
        <taxon>Cellulomonas</taxon>
    </lineage>
</organism>
<dbReference type="GO" id="GO:0017004">
    <property type="term" value="P:cytochrome complex assembly"/>
    <property type="evidence" value="ECO:0007669"/>
    <property type="project" value="UniProtKB-KW"/>
</dbReference>
<evidence type="ECO:0000313" key="8">
    <source>
        <dbReference type="EMBL" id="RMI13129.1"/>
    </source>
</evidence>
<evidence type="ECO:0000256" key="2">
    <source>
        <dbReference type="ARBA" id="ARBA00022748"/>
    </source>
</evidence>
<dbReference type="PANTHER" id="PTHR42852:SF6">
    <property type="entry name" value="THIOL:DISULFIDE INTERCHANGE PROTEIN DSBE"/>
    <property type="match status" value="1"/>
</dbReference>
<dbReference type="PROSITE" id="PS51352">
    <property type="entry name" value="THIOREDOXIN_2"/>
    <property type="match status" value="1"/>
</dbReference>
<comment type="caution">
    <text evidence="8">The sequence shown here is derived from an EMBL/GenBank/DDBJ whole genome shotgun (WGS) entry which is preliminary data.</text>
</comment>
<feature type="domain" description="Thioredoxin" evidence="7">
    <location>
        <begin position="57"/>
        <end position="200"/>
    </location>
</feature>
<dbReference type="InterPro" id="IPR013766">
    <property type="entry name" value="Thioredoxin_domain"/>
</dbReference>
<evidence type="ECO:0000256" key="1">
    <source>
        <dbReference type="ARBA" id="ARBA00004196"/>
    </source>
</evidence>
<dbReference type="Pfam" id="PF00578">
    <property type="entry name" value="AhpC-TSA"/>
    <property type="match status" value="1"/>
</dbReference>
<dbReference type="GO" id="GO:0030313">
    <property type="term" value="C:cell envelope"/>
    <property type="evidence" value="ECO:0007669"/>
    <property type="project" value="UniProtKB-SubCell"/>
</dbReference>
<dbReference type="CDD" id="cd02966">
    <property type="entry name" value="TlpA_like_family"/>
    <property type="match status" value="1"/>
</dbReference>
<keyword evidence="6" id="KW-0732">Signal</keyword>
<gene>
    <name evidence="8" type="ORF">EBM89_05595</name>
</gene>
<dbReference type="PROSITE" id="PS51257">
    <property type="entry name" value="PROKAR_LIPOPROTEIN"/>
    <property type="match status" value="1"/>
</dbReference>
<name>A0A3M2JHR8_9CELL</name>
<keyword evidence="3" id="KW-0812">Transmembrane</keyword>
<keyword evidence="2" id="KW-0201">Cytochrome c-type biogenesis</keyword>
<protein>
    <submittedName>
        <fullName evidence="8">TlpA family protein disulfide reductase</fullName>
    </submittedName>
</protein>
<comment type="subcellular location">
    <subcellularLocation>
        <location evidence="1">Cell envelope</location>
    </subcellularLocation>
</comment>
<feature type="chain" id="PRO_5018128034" evidence="6">
    <location>
        <begin position="31"/>
        <end position="213"/>
    </location>
</feature>
<dbReference type="InterPro" id="IPR050553">
    <property type="entry name" value="Thioredoxin_ResA/DsbE_sf"/>
</dbReference>
<sequence>MTRDRAGRRGRRFAAAAVALGAALALTACSDGGSTTGTDDVADQGYVSGDGSFTQWAADDRQGPVEVAGTDYAGQPVDVADWRGDVVVLNTWYAACPPCREEAPDLVDIANEYADAGVHLLGINGVDDAGAAEPFQQTFDVPYPSIDDRDKHAIAALQGIVPIQATPTTVVLDRDGKVAARIVGLAEGSTLRALIDEVLAEDGTGTAVGGAGA</sequence>
<dbReference type="Proteomes" id="UP000269289">
    <property type="component" value="Unassembled WGS sequence"/>
</dbReference>
<dbReference type="OrthoDB" id="9796554at2"/>
<reference evidence="8 9" key="1">
    <citation type="submission" date="2018-10" db="EMBL/GenBank/DDBJ databases">
        <title>Isolation, diversity and antifungal activity of actinobacteria from wheat.</title>
        <authorList>
            <person name="Han C."/>
        </authorList>
    </citation>
    <scope>NUCLEOTIDE SEQUENCE [LARGE SCALE GENOMIC DNA]</scope>
    <source>
        <strain evidence="8 9">NEAU-YY56</strain>
    </source>
</reference>
<keyword evidence="5" id="KW-0676">Redox-active center</keyword>
<dbReference type="AlphaFoldDB" id="A0A3M2JHR8"/>